<dbReference type="Proteomes" id="UP001595998">
    <property type="component" value="Unassembled WGS sequence"/>
</dbReference>
<evidence type="ECO:0008006" key="4">
    <source>
        <dbReference type="Google" id="ProtNLM"/>
    </source>
</evidence>
<feature type="transmembrane region" description="Helical" evidence="1">
    <location>
        <begin position="54"/>
        <end position="73"/>
    </location>
</feature>
<protein>
    <recommendedName>
        <fullName evidence="4">GAF domain-containing protein</fullName>
    </recommendedName>
</protein>
<accession>A0ABV8XL43</accession>
<keyword evidence="3" id="KW-1185">Reference proteome</keyword>
<keyword evidence="1" id="KW-0812">Transmembrane</keyword>
<dbReference type="RefSeq" id="WP_380038594.1">
    <property type="nucleotide sequence ID" value="NZ_JBHSEH010000007.1"/>
</dbReference>
<feature type="transmembrane region" description="Helical" evidence="1">
    <location>
        <begin position="20"/>
        <end position="42"/>
    </location>
</feature>
<dbReference type="EMBL" id="JBHSEH010000007">
    <property type="protein sequence ID" value="MFC4426289.1"/>
    <property type="molecule type" value="Genomic_DNA"/>
</dbReference>
<proteinExistence type="predicted"/>
<organism evidence="2 3">
    <name type="scientific">Deinococcus navajonensis</name>
    <dbReference type="NCBI Taxonomy" id="309884"/>
    <lineage>
        <taxon>Bacteria</taxon>
        <taxon>Thermotogati</taxon>
        <taxon>Deinococcota</taxon>
        <taxon>Deinococci</taxon>
        <taxon>Deinococcales</taxon>
        <taxon>Deinococcaceae</taxon>
        <taxon>Deinococcus</taxon>
    </lineage>
</organism>
<evidence type="ECO:0000256" key="1">
    <source>
        <dbReference type="SAM" id="Phobius"/>
    </source>
</evidence>
<sequence length="294" mass="31985">MSGTGGALTTQPIQGCLGAIWLWLLRIVVPLSLLIPLALPGYELYLKPNAERADWIKFALGAFGTLIAGLVYWSNRKNEINHLSGLAEGQKKTAKHWEVSSRALLGATGHLSDAMAKPRSQRVPDGKNVSREAILGVLKVVAAVFKNVEENELTVTLGMPTKNGLGMRIVFLTPPSATRQHGGYYPFPPAGQELHSMLRALQQGTPVYTRDCHDIAGMETKLYRSILSFPVRDQTGQIVAVVNVDGQRCGMFDNSEHDGPNQGAVILANELAQPALRLIVFALEHCAPFDADLR</sequence>
<comment type="caution">
    <text evidence="2">The sequence shown here is derived from an EMBL/GenBank/DDBJ whole genome shotgun (WGS) entry which is preliminary data.</text>
</comment>
<name>A0ABV8XL43_9DEIO</name>
<evidence type="ECO:0000313" key="2">
    <source>
        <dbReference type="EMBL" id="MFC4426289.1"/>
    </source>
</evidence>
<reference evidence="3" key="1">
    <citation type="journal article" date="2019" name="Int. J. Syst. Evol. Microbiol.">
        <title>The Global Catalogue of Microorganisms (GCM) 10K type strain sequencing project: providing services to taxonomists for standard genome sequencing and annotation.</title>
        <authorList>
            <consortium name="The Broad Institute Genomics Platform"/>
            <consortium name="The Broad Institute Genome Sequencing Center for Infectious Disease"/>
            <person name="Wu L."/>
            <person name="Ma J."/>
        </authorList>
    </citation>
    <scope>NUCLEOTIDE SEQUENCE [LARGE SCALE GENOMIC DNA]</scope>
    <source>
        <strain evidence="3">CCUG 56029</strain>
    </source>
</reference>
<evidence type="ECO:0000313" key="3">
    <source>
        <dbReference type="Proteomes" id="UP001595998"/>
    </source>
</evidence>
<gene>
    <name evidence="2" type="ORF">ACFOZ9_08680</name>
</gene>
<keyword evidence="1" id="KW-1133">Transmembrane helix</keyword>
<keyword evidence="1" id="KW-0472">Membrane</keyword>